<organism evidence="1 2">
    <name type="scientific">Flavobacterium circumlabens</name>
    <dbReference type="NCBI Taxonomy" id="2133765"/>
    <lineage>
        <taxon>Bacteria</taxon>
        <taxon>Pseudomonadati</taxon>
        <taxon>Bacteroidota</taxon>
        <taxon>Flavobacteriia</taxon>
        <taxon>Flavobacteriales</taxon>
        <taxon>Flavobacteriaceae</taxon>
        <taxon>Flavobacterium</taxon>
    </lineage>
</organism>
<dbReference type="Proteomes" id="UP000295270">
    <property type="component" value="Unassembled WGS sequence"/>
</dbReference>
<comment type="caution">
    <text evidence="1">The sequence shown here is derived from an EMBL/GenBank/DDBJ whole genome shotgun (WGS) entry which is preliminary data.</text>
</comment>
<evidence type="ECO:0000313" key="2">
    <source>
        <dbReference type="Proteomes" id="UP000295270"/>
    </source>
</evidence>
<dbReference type="EMBL" id="SLWA01000002">
    <property type="protein sequence ID" value="TCN59654.1"/>
    <property type="molecule type" value="Genomic_DNA"/>
</dbReference>
<name>A0ABY2B1J0_9FLAO</name>
<protein>
    <recommendedName>
        <fullName evidence="3">Natural product</fullName>
    </recommendedName>
</protein>
<proteinExistence type="predicted"/>
<sequence>MKKLALKNLKVKKVSKEEQKAVKGGFLSLWSCSDSTQCWNEKTVTLSCSSCDMEPYLQ</sequence>
<evidence type="ECO:0008006" key="3">
    <source>
        <dbReference type="Google" id="ProtNLM"/>
    </source>
</evidence>
<accession>A0ABY2B1J0</accession>
<reference evidence="1 2" key="1">
    <citation type="journal article" date="2015" name="Stand. Genomic Sci.">
        <title>Genomic Encyclopedia of Bacterial and Archaeal Type Strains, Phase III: the genomes of soil and plant-associated and newly described type strains.</title>
        <authorList>
            <person name="Whitman W.B."/>
            <person name="Woyke T."/>
            <person name="Klenk H.P."/>
            <person name="Zhou Y."/>
            <person name="Lilburn T.G."/>
            <person name="Beck B.J."/>
            <person name="De Vos P."/>
            <person name="Vandamme P."/>
            <person name="Eisen J.A."/>
            <person name="Garrity G."/>
            <person name="Hugenholtz P."/>
            <person name="Kyrpides N.C."/>
        </authorList>
    </citation>
    <scope>NUCLEOTIDE SEQUENCE [LARGE SCALE GENOMIC DNA]</scope>
    <source>
        <strain evidence="1 2">P5626</strain>
    </source>
</reference>
<keyword evidence="2" id="KW-1185">Reference proteome</keyword>
<gene>
    <name evidence="1" type="ORF">EV142_102272</name>
</gene>
<dbReference type="RefSeq" id="WP_158286302.1">
    <property type="nucleotide sequence ID" value="NZ_QWDN01000002.1"/>
</dbReference>
<evidence type="ECO:0000313" key="1">
    <source>
        <dbReference type="EMBL" id="TCN59654.1"/>
    </source>
</evidence>